<feature type="domain" description="Distal membrane-arm assembly complex protein 1-like" evidence="2">
    <location>
        <begin position="22"/>
        <end position="68"/>
    </location>
</feature>
<accession>A0A8T2PIJ6</accession>
<comment type="caution">
    <text evidence="3">The sequence shown here is derived from an EMBL/GenBank/DDBJ whole genome shotgun (WGS) entry which is preliminary data.</text>
</comment>
<dbReference type="PANTHER" id="PTHR36469">
    <property type="entry name" value="DISTAL MEMBRANE-ARM ASSEMBLY COMPLEX PROTEIN 1"/>
    <property type="match status" value="1"/>
</dbReference>
<proteinExistence type="predicted"/>
<dbReference type="InterPro" id="IPR028036">
    <property type="entry name" value="DMAC1-like_dom"/>
</dbReference>
<dbReference type="EMBL" id="JAFBMS010000006">
    <property type="protein sequence ID" value="KAG9352009.1"/>
    <property type="molecule type" value="Genomic_DNA"/>
</dbReference>
<dbReference type="Pfam" id="PF15055">
    <property type="entry name" value="DMAC1_Dmo2"/>
    <property type="match status" value="1"/>
</dbReference>
<keyword evidence="1" id="KW-1133">Transmembrane helix</keyword>
<dbReference type="InterPro" id="IPR053117">
    <property type="entry name" value="DMAC_Protein"/>
</dbReference>
<evidence type="ECO:0000259" key="2">
    <source>
        <dbReference type="Pfam" id="PF15055"/>
    </source>
</evidence>
<reference evidence="3" key="1">
    <citation type="thesis" date="2021" institute="BYU ScholarsArchive" country="Provo, UT, USA">
        <title>Applications of and Algorithms for Genome Assembly and Genomic Analyses with an Emphasis on Marine Teleosts.</title>
        <authorList>
            <person name="Pickett B.D."/>
        </authorList>
    </citation>
    <scope>NUCLEOTIDE SEQUENCE</scope>
    <source>
        <strain evidence="3">HI-2016</strain>
    </source>
</reference>
<dbReference type="OrthoDB" id="6340866at2759"/>
<dbReference type="Proteomes" id="UP000824540">
    <property type="component" value="Unassembled WGS sequence"/>
</dbReference>
<keyword evidence="1" id="KW-0472">Membrane</keyword>
<dbReference type="AlphaFoldDB" id="A0A8T2PIJ6"/>
<evidence type="ECO:0000256" key="1">
    <source>
        <dbReference type="SAM" id="Phobius"/>
    </source>
</evidence>
<name>A0A8T2PIJ6_9TELE</name>
<organism evidence="3 4">
    <name type="scientific">Albula glossodonta</name>
    <name type="common">roundjaw bonefish</name>
    <dbReference type="NCBI Taxonomy" id="121402"/>
    <lineage>
        <taxon>Eukaryota</taxon>
        <taxon>Metazoa</taxon>
        <taxon>Chordata</taxon>
        <taxon>Craniata</taxon>
        <taxon>Vertebrata</taxon>
        <taxon>Euteleostomi</taxon>
        <taxon>Actinopterygii</taxon>
        <taxon>Neopterygii</taxon>
        <taxon>Teleostei</taxon>
        <taxon>Albuliformes</taxon>
        <taxon>Albulidae</taxon>
        <taxon>Albula</taxon>
    </lineage>
</organism>
<feature type="transmembrane region" description="Helical" evidence="1">
    <location>
        <begin position="19"/>
        <end position="42"/>
    </location>
</feature>
<keyword evidence="4" id="KW-1185">Reference proteome</keyword>
<keyword evidence="1" id="KW-0812">Transmembrane</keyword>
<evidence type="ECO:0000313" key="4">
    <source>
        <dbReference type="Proteomes" id="UP000824540"/>
    </source>
</evidence>
<evidence type="ECO:0000313" key="3">
    <source>
        <dbReference type="EMBL" id="KAG9352009.1"/>
    </source>
</evidence>
<sequence length="89" mass="9358">METPTRETSVSPSPASKSMFGGCWGCRILAGSGLIVSAGYVYDAARRVMRRGGPTTFGTCVQLTFAVSLACWGLVVLADPVGKAKKKED</sequence>
<dbReference type="PANTHER" id="PTHR36469:SF1">
    <property type="entry name" value="DISTAL MEMBRANE-ARM ASSEMBLY COMPLEX PROTEIN 1"/>
    <property type="match status" value="1"/>
</dbReference>
<feature type="transmembrane region" description="Helical" evidence="1">
    <location>
        <begin position="54"/>
        <end position="78"/>
    </location>
</feature>
<gene>
    <name evidence="3" type="ORF">JZ751_023260</name>
</gene>
<protein>
    <recommendedName>
        <fullName evidence="2">Distal membrane-arm assembly complex protein 1-like domain-containing protein</fullName>
    </recommendedName>
</protein>